<dbReference type="InterPro" id="IPR013256">
    <property type="entry name" value="Chromatin_SPT2"/>
</dbReference>
<dbReference type="PANTHER" id="PTHR22691">
    <property type="entry name" value="YEAST SPT2-RELATED"/>
    <property type="match status" value="1"/>
</dbReference>
<dbReference type="GO" id="GO:0005730">
    <property type="term" value="C:nucleolus"/>
    <property type="evidence" value="ECO:0007669"/>
    <property type="project" value="TreeGrafter"/>
</dbReference>
<dbReference type="EMBL" id="KE546994">
    <property type="protein sequence ID" value="EPY49831.1"/>
    <property type="molecule type" value="Genomic_DNA"/>
</dbReference>
<dbReference type="OMA" id="TPTIYNR"/>
<evidence type="ECO:0000256" key="3">
    <source>
        <dbReference type="SAM" id="MobiDB-lite"/>
    </source>
</evidence>
<gene>
    <name evidence="4" type="ORF">SPOG_03304</name>
</gene>
<organism evidence="4 5">
    <name type="scientific">Schizosaccharomyces cryophilus (strain OY26 / ATCC MYA-4695 / CBS 11777 / NBRC 106824 / NRRL Y48691)</name>
    <name type="common">Fission yeast</name>
    <dbReference type="NCBI Taxonomy" id="653667"/>
    <lineage>
        <taxon>Eukaryota</taxon>
        <taxon>Fungi</taxon>
        <taxon>Dikarya</taxon>
        <taxon>Ascomycota</taxon>
        <taxon>Taphrinomycotina</taxon>
        <taxon>Schizosaccharomycetes</taxon>
        <taxon>Schizosaccharomycetales</taxon>
        <taxon>Schizosaccharomycetaceae</taxon>
        <taxon>Schizosaccharomyces</taxon>
    </lineage>
</organism>
<dbReference type="Pfam" id="PF08243">
    <property type="entry name" value="SPT2"/>
    <property type="match status" value="1"/>
</dbReference>
<dbReference type="GO" id="GO:0006334">
    <property type="term" value="P:nucleosome assembly"/>
    <property type="evidence" value="ECO:0007669"/>
    <property type="project" value="TreeGrafter"/>
</dbReference>
<feature type="compositionally biased region" description="Basic and acidic residues" evidence="3">
    <location>
        <begin position="41"/>
        <end position="108"/>
    </location>
</feature>
<evidence type="ECO:0000256" key="2">
    <source>
        <dbReference type="ARBA" id="ARBA00023054"/>
    </source>
</evidence>
<feature type="compositionally biased region" description="Low complexity" evidence="3">
    <location>
        <begin position="190"/>
        <end position="201"/>
    </location>
</feature>
<evidence type="ECO:0000313" key="4">
    <source>
        <dbReference type="EMBL" id="EPY49831.1"/>
    </source>
</evidence>
<evidence type="ECO:0000256" key="1">
    <source>
        <dbReference type="ARBA" id="ARBA00006461"/>
    </source>
</evidence>
<dbReference type="GO" id="GO:0042393">
    <property type="term" value="F:histone binding"/>
    <property type="evidence" value="ECO:0007669"/>
    <property type="project" value="TreeGrafter"/>
</dbReference>
<protein>
    <submittedName>
        <fullName evidence="4">Non-specific DNA binding protein Spt2</fullName>
    </submittedName>
</protein>
<dbReference type="AlphaFoldDB" id="S9X7Y9"/>
<keyword evidence="5" id="KW-1185">Reference proteome</keyword>
<feature type="compositionally biased region" description="Polar residues" evidence="3">
    <location>
        <begin position="163"/>
        <end position="174"/>
    </location>
</feature>
<proteinExistence type="inferred from homology"/>
<dbReference type="STRING" id="653667.S9X7Y9"/>
<evidence type="ECO:0000313" key="5">
    <source>
        <dbReference type="Proteomes" id="UP000015464"/>
    </source>
</evidence>
<dbReference type="GO" id="GO:0003677">
    <property type="term" value="F:DNA binding"/>
    <property type="evidence" value="ECO:0007669"/>
    <property type="project" value="TreeGrafter"/>
</dbReference>
<dbReference type="GO" id="GO:0006360">
    <property type="term" value="P:transcription by RNA polymerase I"/>
    <property type="evidence" value="ECO:0007669"/>
    <property type="project" value="TreeGrafter"/>
</dbReference>
<dbReference type="Proteomes" id="UP000015464">
    <property type="component" value="Unassembled WGS sequence"/>
</dbReference>
<sequence length="398" mass="44299">MAGTPSFQKLMALADSQSAQTVTQLEQLKKAQVRAKAIELKEERDRARRAQRERELRIKYEEEQKRLQTKEQKRASENAKRSERPPISADEARVLREQKDKERLEKKKPVSYNELLRQASDSQKLSSVTKDNTKVNTSSALKRSSKTPEKSPTKDPFGVSNRIGATSSNPSTPASLAWLKADSPRPTGPASNLARSSSANAPFSGIRNKVGSRPGELVQLQAGPKRDKRSVAEVQDEIMRKRTGMPNDTKLALKSKTASGVSRSLPKSRSSAGVSKQNIANAADRPAKVPPSVASSSSRASKLKSKNRPRDDFVVSDDEGDGVSDVSSEIWKIFGKRKQDYVSRDALYSDDDDMEATGQDVWREEQAAARAARHEDELEEQRERELEMAKRRKRLSKG</sequence>
<dbReference type="SMART" id="SM00784">
    <property type="entry name" value="SPT2"/>
    <property type="match status" value="1"/>
</dbReference>
<name>S9X7Y9_SCHCR</name>
<feature type="region of interest" description="Disordered" evidence="3">
    <location>
        <begin position="41"/>
        <end position="324"/>
    </location>
</feature>
<dbReference type="HOGENOM" id="CLU_767599_0_0_1"/>
<dbReference type="OrthoDB" id="6259853at2759"/>
<feature type="compositionally biased region" description="Basic and acidic residues" evidence="3">
    <location>
        <begin position="366"/>
        <end position="389"/>
    </location>
</feature>
<keyword evidence="2" id="KW-0175">Coiled coil</keyword>
<feature type="compositionally biased region" description="Polar residues" evidence="3">
    <location>
        <begin position="119"/>
        <end position="142"/>
    </location>
</feature>
<comment type="similarity">
    <text evidence="1">Belongs to the SPT2 family.</text>
</comment>
<reference evidence="4 5" key="1">
    <citation type="journal article" date="2011" name="Science">
        <title>Comparative functional genomics of the fission yeasts.</title>
        <authorList>
            <person name="Rhind N."/>
            <person name="Chen Z."/>
            <person name="Yassour M."/>
            <person name="Thompson D.A."/>
            <person name="Haas B.J."/>
            <person name="Habib N."/>
            <person name="Wapinski I."/>
            <person name="Roy S."/>
            <person name="Lin M.F."/>
            <person name="Heiman D.I."/>
            <person name="Young S.K."/>
            <person name="Furuya K."/>
            <person name="Guo Y."/>
            <person name="Pidoux A."/>
            <person name="Chen H.M."/>
            <person name="Robbertse B."/>
            <person name="Goldberg J.M."/>
            <person name="Aoki K."/>
            <person name="Bayne E.H."/>
            <person name="Berlin A.M."/>
            <person name="Desjardins C.A."/>
            <person name="Dobbs E."/>
            <person name="Dukaj L."/>
            <person name="Fan L."/>
            <person name="FitzGerald M.G."/>
            <person name="French C."/>
            <person name="Gujja S."/>
            <person name="Hansen K."/>
            <person name="Keifenheim D."/>
            <person name="Levin J.Z."/>
            <person name="Mosher R.A."/>
            <person name="Mueller C.A."/>
            <person name="Pfiffner J."/>
            <person name="Priest M."/>
            <person name="Russ C."/>
            <person name="Smialowska A."/>
            <person name="Swoboda P."/>
            <person name="Sykes S.M."/>
            <person name="Vaughn M."/>
            <person name="Vengrova S."/>
            <person name="Yoder R."/>
            <person name="Zeng Q."/>
            <person name="Allshire R."/>
            <person name="Baulcombe D."/>
            <person name="Birren B.W."/>
            <person name="Brown W."/>
            <person name="Ekwall K."/>
            <person name="Kellis M."/>
            <person name="Leatherwood J."/>
            <person name="Levin H."/>
            <person name="Margalit H."/>
            <person name="Martienssen R."/>
            <person name="Nieduszynski C.A."/>
            <person name="Spatafora J.W."/>
            <person name="Friedman N."/>
            <person name="Dalgaard J.Z."/>
            <person name="Baumann P."/>
            <person name="Niki H."/>
            <person name="Regev A."/>
            <person name="Nusbaum C."/>
        </authorList>
    </citation>
    <scope>NUCLEOTIDE SEQUENCE [LARGE SCALE GENOMIC DNA]</scope>
    <source>
        <strain evidence="5">OY26 / ATCC MYA-4695 / CBS 11777 / NBRC 106824 / NRRL Y48691</strain>
    </source>
</reference>
<dbReference type="RefSeq" id="XP_013025171.1">
    <property type="nucleotide sequence ID" value="XM_013169717.1"/>
</dbReference>
<dbReference type="PANTHER" id="PTHR22691:SF8">
    <property type="entry name" value="PROTEIN SPT2 HOMOLOG"/>
    <property type="match status" value="1"/>
</dbReference>
<feature type="region of interest" description="Disordered" evidence="3">
    <location>
        <begin position="366"/>
        <end position="398"/>
    </location>
</feature>
<dbReference type="eggNOG" id="ENOG502QRJX">
    <property type="taxonomic scope" value="Eukaryota"/>
</dbReference>
<dbReference type="GeneID" id="25037621"/>
<feature type="compositionally biased region" description="Polar residues" evidence="3">
    <location>
        <begin position="256"/>
        <end position="280"/>
    </location>
</feature>
<feature type="compositionally biased region" description="Low complexity" evidence="3">
    <location>
        <begin position="290"/>
        <end position="300"/>
    </location>
</feature>
<accession>S9X7Y9</accession>